<dbReference type="Pfam" id="PF03466">
    <property type="entry name" value="LysR_substrate"/>
    <property type="match status" value="1"/>
</dbReference>
<keyword evidence="3" id="KW-0238">DNA-binding</keyword>
<accession>A0ABT2ZSA9</accession>
<dbReference type="InterPro" id="IPR050950">
    <property type="entry name" value="HTH-type_LysR_regulators"/>
</dbReference>
<dbReference type="PROSITE" id="PS50931">
    <property type="entry name" value="HTH_LYSR"/>
    <property type="match status" value="1"/>
</dbReference>
<dbReference type="CDD" id="cd05466">
    <property type="entry name" value="PBP2_LTTR_substrate"/>
    <property type="match status" value="1"/>
</dbReference>
<dbReference type="Gene3D" id="3.40.190.10">
    <property type="entry name" value="Periplasmic binding protein-like II"/>
    <property type="match status" value="2"/>
</dbReference>
<dbReference type="SUPFAM" id="SSF46785">
    <property type="entry name" value="Winged helix' DNA-binding domain"/>
    <property type="match status" value="1"/>
</dbReference>
<name>A0ABT2ZSA9_9RHOB</name>
<keyword evidence="4" id="KW-0804">Transcription</keyword>
<comment type="caution">
    <text evidence="6">The sequence shown here is derived from an EMBL/GenBank/DDBJ whole genome shotgun (WGS) entry which is preliminary data.</text>
</comment>
<comment type="similarity">
    <text evidence="1">Belongs to the LysR transcriptional regulatory family.</text>
</comment>
<dbReference type="Proteomes" id="UP001652564">
    <property type="component" value="Unassembled WGS sequence"/>
</dbReference>
<dbReference type="InterPro" id="IPR036390">
    <property type="entry name" value="WH_DNA-bd_sf"/>
</dbReference>
<feature type="domain" description="HTH lysR-type" evidence="5">
    <location>
        <begin position="16"/>
        <end position="73"/>
    </location>
</feature>
<dbReference type="PANTHER" id="PTHR30419:SF8">
    <property type="entry name" value="NITROGEN ASSIMILATION TRANSCRIPTIONAL ACTIVATOR-RELATED"/>
    <property type="match status" value="1"/>
</dbReference>
<organism evidence="6 7">
    <name type="scientific">Albidovulum litorale</name>
    <dbReference type="NCBI Taxonomy" id="2984134"/>
    <lineage>
        <taxon>Bacteria</taxon>
        <taxon>Pseudomonadati</taxon>
        <taxon>Pseudomonadota</taxon>
        <taxon>Alphaproteobacteria</taxon>
        <taxon>Rhodobacterales</taxon>
        <taxon>Paracoccaceae</taxon>
        <taxon>Albidovulum</taxon>
    </lineage>
</organism>
<reference evidence="6 7" key="1">
    <citation type="submission" date="2022-10" db="EMBL/GenBank/DDBJ databases">
        <title>Defluviimonas sp. nov., isolated from ocean surface sediments.</title>
        <authorList>
            <person name="He W."/>
            <person name="Wang L."/>
            <person name="Zhang D.-F."/>
        </authorList>
    </citation>
    <scope>NUCLEOTIDE SEQUENCE [LARGE SCALE GENOMIC DNA]</scope>
    <source>
        <strain evidence="6 7">WL0050</strain>
    </source>
</reference>
<dbReference type="Gene3D" id="1.10.10.10">
    <property type="entry name" value="Winged helix-like DNA-binding domain superfamily/Winged helix DNA-binding domain"/>
    <property type="match status" value="1"/>
</dbReference>
<dbReference type="SUPFAM" id="SSF53850">
    <property type="entry name" value="Periplasmic binding protein-like II"/>
    <property type="match status" value="1"/>
</dbReference>
<dbReference type="Pfam" id="PF00126">
    <property type="entry name" value="HTH_1"/>
    <property type="match status" value="1"/>
</dbReference>
<evidence type="ECO:0000256" key="2">
    <source>
        <dbReference type="ARBA" id="ARBA00023015"/>
    </source>
</evidence>
<dbReference type="EMBL" id="JAOWKZ010000003">
    <property type="protein sequence ID" value="MCV2873646.1"/>
    <property type="molecule type" value="Genomic_DNA"/>
</dbReference>
<keyword evidence="2" id="KW-0805">Transcription regulation</keyword>
<evidence type="ECO:0000256" key="1">
    <source>
        <dbReference type="ARBA" id="ARBA00009437"/>
    </source>
</evidence>
<proteinExistence type="inferred from homology"/>
<evidence type="ECO:0000259" key="5">
    <source>
        <dbReference type="PROSITE" id="PS50931"/>
    </source>
</evidence>
<evidence type="ECO:0000313" key="7">
    <source>
        <dbReference type="Proteomes" id="UP001652564"/>
    </source>
</evidence>
<evidence type="ECO:0000256" key="4">
    <source>
        <dbReference type="ARBA" id="ARBA00023163"/>
    </source>
</evidence>
<dbReference type="InterPro" id="IPR005119">
    <property type="entry name" value="LysR_subst-bd"/>
</dbReference>
<dbReference type="PRINTS" id="PR00039">
    <property type="entry name" value="HTHLYSR"/>
</dbReference>
<keyword evidence="7" id="KW-1185">Reference proteome</keyword>
<dbReference type="InterPro" id="IPR036388">
    <property type="entry name" value="WH-like_DNA-bd_sf"/>
</dbReference>
<dbReference type="InterPro" id="IPR000847">
    <property type="entry name" value="LysR_HTH_N"/>
</dbReference>
<sequence length="321" mass="35448">MAMTRLTPAERLARDLDWNLLRTFLVLAQSRSVTDAAERLGLKQPTVSSALKRLEDRLGKRLINRGPGGFELTAAGRLLHAEATDIHGAIIRLGTVMRDVDDEVRGHVSIAMASHVVCPLFDAALTEFHTAHPAATLSIDAMASREALEAVTSRRASFAVCLVNEHKPGLEYRRLFREYFGLFCGPTHPLYGRAGLATADLAGQSSVSFVTDQMNDALRAVTMMRSEARLDDRIVGTSANLEEVRRMIVAGLGIGPLPLHVVREDVDMGRLWRLPPYESPPAIDVHVVWNPRTRANRAERAVLTGLLERIDATPMTERIYT</sequence>
<protein>
    <submittedName>
        <fullName evidence="6">LysR family transcriptional regulator</fullName>
    </submittedName>
</protein>
<evidence type="ECO:0000256" key="3">
    <source>
        <dbReference type="ARBA" id="ARBA00023125"/>
    </source>
</evidence>
<evidence type="ECO:0000313" key="6">
    <source>
        <dbReference type="EMBL" id="MCV2873646.1"/>
    </source>
</evidence>
<dbReference type="PANTHER" id="PTHR30419">
    <property type="entry name" value="HTH-TYPE TRANSCRIPTIONAL REGULATOR YBHD"/>
    <property type="match status" value="1"/>
</dbReference>
<gene>
    <name evidence="6" type="ORF">OEZ71_15200</name>
</gene>